<accession>A0ABT8DPB5</accession>
<keyword evidence="2" id="KW-1185">Reference proteome</keyword>
<dbReference type="EMBL" id="JAUHHC010000002">
    <property type="protein sequence ID" value="MDN3920002.1"/>
    <property type="molecule type" value="Genomic_DNA"/>
</dbReference>
<dbReference type="Proteomes" id="UP001228044">
    <property type="component" value="Unassembled WGS sequence"/>
</dbReference>
<comment type="caution">
    <text evidence="1">The sequence shown here is derived from an EMBL/GenBank/DDBJ whole genome shotgun (WGS) entry which is preliminary data.</text>
</comment>
<name>A0ABT8DPB5_9BURK</name>
<protein>
    <submittedName>
        <fullName evidence="1">Excisionase</fullName>
    </submittedName>
</protein>
<reference evidence="1 2" key="1">
    <citation type="submission" date="2023-06" db="EMBL/GenBank/DDBJ databases">
        <title>Pelomonas sp. PFR6 16S ribosomal RNA gene Genome sequencing and assembly.</title>
        <authorList>
            <person name="Woo H."/>
        </authorList>
    </citation>
    <scope>NUCLEOTIDE SEQUENCE [LARGE SCALE GENOMIC DNA]</scope>
    <source>
        <strain evidence="1 2">PFR6</strain>
    </source>
</reference>
<organism evidence="1 2">
    <name type="scientific">Roseateles violae</name>
    <dbReference type="NCBI Taxonomy" id="3058042"/>
    <lineage>
        <taxon>Bacteria</taxon>
        <taxon>Pseudomonadati</taxon>
        <taxon>Pseudomonadota</taxon>
        <taxon>Betaproteobacteria</taxon>
        <taxon>Burkholderiales</taxon>
        <taxon>Sphaerotilaceae</taxon>
        <taxon>Roseateles</taxon>
    </lineage>
</organism>
<sequence length="64" mass="7879">MNARPVRFILLQKFAELTGYTEKALRRKIEEHVWREGREYRRSPDGRIHIDVEWYESWVTCRAE</sequence>
<evidence type="ECO:0000313" key="2">
    <source>
        <dbReference type="Proteomes" id="UP001228044"/>
    </source>
</evidence>
<proteinExistence type="predicted"/>
<gene>
    <name evidence="1" type="ORF">QWJ38_06885</name>
</gene>
<evidence type="ECO:0000313" key="1">
    <source>
        <dbReference type="EMBL" id="MDN3920002.1"/>
    </source>
</evidence>